<comment type="caution">
    <text evidence="2">The sequence shown here is derived from an EMBL/GenBank/DDBJ whole genome shotgun (WGS) entry which is preliminary data.</text>
</comment>
<gene>
    <name evidence="2" type="ORF">KI387_006243</name>
</gene>
<sequence>MYRLALELYSSSHATLRASMRAALARATRLARASERAQCARIRYLPRSPLARLSSARFIRALVALRRARESRSTPRALRSRARARSRAFASHRTIH</sequence>
<proteinExistence type="predicted"/>
<dbReference type="AlphaFoldDB" id="A0AA38GQC2"/>
<name>A0AA38GQC2_TAXCH</name>
<accession>A0AA38GQC2</accession>
<organism evidence="2 3">
    <name type="scientific">Taxus chinensis</name>
    <name type="common">Chinese yew</name>
    <name type="synonym">Taxus wallichiana var. chinensis</name>
    <dbReference type="NCBI Taxonomy" id="29808"/>
    <lineage>
        <taxon>Eukaryota</taxon>
        <taxon>Viridiplantae</taxon>
        <taxon>Streptophyta</taxon>
        <taxon>Embryophyta</taxon>
        <taxon>Tracheophyta</taxon>
        <taxon>Spermatophyta</taxon>
        <taxon>Pinopsida</taxon>
        <taxon>Pinidae</taxon>
        <taxon>Conifers II</taxon>
        <taxon>Cupressales</taxon>
        <taxon>Taxaceae</taxon>
        <taxon>Taxus</taxon>
    </lineage>
</organism>
<evidence type="ECO:0000313" key="2">
    <source>
        <dbReference type="EMBL" id="KAH9326065.1"/>
    </source>
</evidence>
<feature type="compositionally biased region" description="Low complexity" evidence="1">
    <location>
        <begin position="87"/>
        <end position="96"/>
    </location>
</feature>
<feature type="region of interest" description="Disordered" evidence="1">
    <location>
        <begin position="72"/>
        <end position="96"/>
    </location>
</feature>
<feature type="non-terminal residue" evidence="2">
    <location>
        <position position="96"/>
    </location>
</feature>
<dbReference type="EMBL" id="JAHRHJ020000002">
    <property type="protein sequence ID" value="KAH9326065.1"/>
    <property type="molecule type" value="Genomic_DNA"/>
</dbReference>
<keyword evidence="3" id="KW-1185">Reference proteome</keyword>
<dbReference type="Proteomes" id="UP000824469">
    <property type="component" value="Unassembled WGS sequence"/>
</dbReference>
<reference evidence="2 3" key="1">
    <citation type="journal article" date="2021" name="Nat. Plants">
        <title>The Taxus genome provides insights into paclitaxel biosynthesis.</title>
        <authorList>
            <person name="Xiong X."/>
            <person name="Gou J."/>
            <person name="Liao Q."/>
            <person name="Li Y."/>
            <person name="Zhou Q."/>
            <person name="Bi G."/>
            <person name="Li C."/>
            <person name="Du R."/>
            <person name="Wang X."/>
            <person name="Sun T."/>
            <person name="Guo L."/>
            <person name="Liang H."/>
            <person name="Lu P."/>
            <person name="Wu Y."/>
            <person name="Zhang Z."/>
            <person name="Ro D.K."/>
            <person name="Shang Y."/>
            <person name="Huang S."/>
            <person name="Yan J."/>
        </authorList>
    </citation>
    <scope>NUCLEOTIDE SEQUENCE [LARGE SCALE GENOMIC DNA]</scope>
    <source>
        <strain evidence="2">Ta-2019</strain>
    </source>
</reference>
<evidence type="ECO:0000313" key="3">
    <source>
        <dbReference type="Proteomes" id="UP000824469"/>
    </source>
</evidence>
<evidence type="ECO:0000256" key="1">
    <source>
        <dbReference type="SAM" id="MobiDB-lite"/>
    </source>
</evidence>
<protein>
    <submittedName>
        <fullName evidence="2">Uncharacterized protein</fullName>
    </submittedName>
</protein>